<dbReference type="EMBL" id="JAAXCY010000003">
    <property type="protein sequence ID" value="MBC2406293.1"/>
    <property type="molecule type" value="Genomic_DNA"/>
</dbReference>
<comment type="caution">
    <text evidence="4">The sequence shown here is derived from an EMBL/GenBank/DDBJ whole genome shotgun (WGS) entry which is preliminary data.</text>
</comment>
<dbReference type="SUPFAM" id="SSF55729">
    <property type="entry name" value="Acyl-CoA N-acyltransferases (Nat)"/>
    <property type="match status" value="1"/>
</dbReference>
<evidence type="ECO:0000313" key="3">
    <source>
        <dbReference type="EMBL" id="MBC2406293.1"/>
    </source>
</evidence>
<dbReference type="Proteomes" id="UP000534677">
    <property type="component" value="Unassembled WGS sequence"/>
</dbReference>
<dbReference type="RefSeq" id="WP_185708731.1">
    <property type="nucleotide sequence ID" value="NZ_JAAXCY010000003.1"/>
</dbReference>
<organism evidence="4 5">
    <name type="scientific">Pseudomonas cremoris</name>
    <dbReference type="NCBI Taxonomy" id="2724178"/>
    <lineage>
        <taxon>Bacteria</taxon>
        <taxon>Pseudomonadati</taxon>
        <taxon>Pseudomonadota</taxon>
        <taxon>Gammaproteobacteria</taxon>
        <taxon>Pseudomonadales</taxon>
        <taxon>Pseudomonadaceae</taxon>
        <taxon>Pseudomonas</taxon>
    </lineage>
</organism>
<protein>
    <submittedName>
        <fullName evidence="4">GNAT family N-acetyltransferase</fullName>
    </submittedName>
</protein>
<dbReference type="Gene3D" id="3.40.630.30">
    <property type="match status" value="1"/>
</dbReference>
<evidence type="ECO:0000259" key="1">
    <source>
        <dbReference type="Pfam" id="PF13480"/>
    </source>
</evidence>
<dbReference type="InterPro" id="IPR038740">
    <property type="entry name" value="BioF2-like_GNAT_dom"/>
</dbReference>
<evidence type="ECO:0000313" key="5">
    <source>
        <dbReference type="Proteomes" id="UP000520513"/>
    </source>
</evidence>
<evidence type="ECO:0000313" key="2">
    <source>
        <dbReference type="EMBL" id="MBC2382862.1"/>
    </source>
</evidence>
<dbReference type="InterPro" id="IPR016181">
    <property type="entry name" value="Acyl_CoA_acyltransferase"/>
</dbReference>
<evidence type="ECO:0000313" key="4">
    <source>
        <dbReference type="EMBL" id="MBC2406929.1"/>
    </source>
</evidence>
<sequence length="320" mass="37126">MSLVREQYRQLCAVETSIPIFSQAWWLDAVAHENWDVVVCEKDGKIIASMPFIIKRKLFVSIVTMPVLTQHLGPWFRATEDKESKRLGREKDLMTELISKLPRYDHFSASWSYKVANWLPFYWAGFRQTTRYTYVLDGLDNFDALWHQFQQNIRGDIRKAQSRFSLKVRTDLSVEDFLALNEMVYQRQGLSVPYSDDVVKKIDDACASRSSRAIVIAEDDQGRHHAGVYIVWDQHSAYYIMGGGDPDLRNSGATSLCMWEAIKLCSGVTERFDFEGSMMEPVERFFRAFGASQRPYFSISRTPSKLLRLYFFLQDLRGKA</sequence>
<dbReference type="Pfam" id="PF13480">
    <property type="entry name" value="Acetyltransf_6"/>
    <property type="match status" value="1"/>
</dbReference>
<keyword evidence="6" id="KW-1185">Reference proteome</keyword>
<name>A0A7X1DYX9_9PSED</name>
<proteinExistence type="predicted"/>
<dbReference type="Proteomes" id="UP000520513">
    <property type="component" value="Unassembled WGS sequence"/>
</dbReference>
<dbReference type="EMBL" id="JAAXCY010000004">
    <property type="protein sequence ID" value="MBC2406929.1"/>
    <property type="molecule type" value="Genomic_DNA"/>
</dbReference>
<dbReference type="EMBL" id="JAAXCZ010000009">
    <property type="protein sequence ID" value="MBC2382862.1"/>
    <property type="molecule type" value="Genomic_DNA"/>
</dbReference>
<accession>A0A7X1DYX9</accession>
<feature type="domain" description="BioF2-like acetyltransferase" evidence="1">
    <location>
        <begin position="149"/>
        <end position="274"/>
    </location>
</feature>
<dbReference type="AlphaFoldDB" id="A0A7X1DYX9"/>
<dbReference type="GO" id="GO:0016740">
    <property type="term" value="F:transferase activity"/>
    <property type="evidence" value="ECO:0007669"/>
    <property type="project" value="UniProtKB-KW"/>
</dbReference>
<gene>
    <name evidence="2" type="ORF">HF209_18125</name>
    <name evidence="3" type="ORF">HF257_09795</name>
    <name evidence="4" type="ORF">HF257_13020</name>
</gene>
<reference evidence="5 6" key="1">
    <citation type="submission" date="2020-04" db="EMBL/GenBank/DDBJ databases">
        <title>Pseudomonas crami sp. nov., a novel proteolytic bacterial species isolated from cream.</title>
        <authorList>
            <person name="Hofmann K."/>
            <person name="Woller A."/>
            <person name="Huptas C."/>
            <person name="Wenning M."/>
            <person name="Scherer S."/>
            <person name="Doll E.V."/>
        </authorList>
    </citation>
    <scope>NUCLEOTIDE SEQUENCE [LARGE SCALE GENOMIC DNA]</scope>
    <source>
        <strain evidence="2 6">WS 5096</strain>
        <strain evidence="4 5">WS 5106</strain>
    </source>
</reference>
<keyword evidence="4" id="KW-0808">Transferase</keyword>
<evidence type="ECO:0000313" key="6">
    <source>
        <dbReference type="Proteomes" id="UP000534677"/>
    </source>
</evidence>